<dbReference type="InterPro" id="IPR005251">
    <property type="entry name" value="IF-M1Pi"/>
</dbReference>
<protein>
    <recommendedName>
        <fullName evidence="2">Methylthioribose-1-phosphate isomerase</fullName>
        <shortName evidence="2">M1Pi</shortName>
        <shortName evidence="2">MTR-1-P isomerase</shortName>
        <ecNumber evidence="2">5.3.1.23</ecNumber>
    </recommendedName>
    <alternativeName>
        <fullName evidence="2">S-methyl-5-thioribose-1-phosphate isomerase</fullName>
    </alternativeName>
</protein>
<dbReference type="InterPro" id="IPR042529">
    <property type="entry name" value="IF_2B-like_C"/>
</dbReference>
<dbReference type="InterPro" id="IPR000649">
    <property type="entry name" value="IF-2B-related"/>
</dbReference>
<dbReference type="InterPro" id="IPR027363">
    <property type="entry name" value="M1Pi_N"/>
</dbReference>
<accession>A0ABS5ZBQ6</accession>
<gene>
    <name evidence="2 3" type="primary">mtnA</name>
    <name evidence="3" type="ORF">KCG35_04725</name>
</gene>
<proteinExistence type="inferred from homology"/>
<evidence type="ECO:0000313" key="4">
    <source>
        <dbReference type="Proteomes" id="UP000690515"/>
    </source>
</evidence>
<evidence type="ECO:0000256" key="1">
    <source>
        <dbReference type="ARBA" id="ARBA00023235"/>
    </source>
</evidence>
<sequence>MQSSFSKVEAISWTGTQLKLLDQQVLPSQIHYVLCSTAEDVAKAIQQMVVRGAPAIGISAAYGAVLAATEGQSISSLMAMLDMLSAARPTAVNLRWAIERMRKLTNEHVSSSAEEQVTASLKNKLMAEAVAIHQEDVSANQIMGQYGKKAILASSSAGHKLSVMTHCNAGALATGGYGTALGVIRALAETNELDKVWVNETRPWLQGARLTAWELTQENIPFVVGVDGAAAYHMTTNKIDWVIVGADRITANGDTANKIGTYGLALLAHHHGCKFMVVAPSSTVDMSLASGEEIEIECRGRNELIMLGDKMLAPENTSVSNPVFDVTPASLINMIVTERGVIENPTQAKMQQLFC</sequence>
<reference evidence="3 4" key="1">
    <citation type="submission" date="2021-04" db="EMBL/GenBank/DDBJ databases">
        <authorList>
            <person name="Pira H."/>
            <person name="Risdian C."/>
            <person name="Wink J."/>
        </authorList>
    </citation>
    <scope>NUCLEOTIDE SEQUENCE [LARGE SCALE GENOMIC DNA]</scope>
    <source>
        <strain evidence="3 4">WH53</strain>
    </source>
</reference>
<keyword evidence="4" id="KW-1185">Reference proteome</keyword>
<comment type="similarity">
    <text evidence="2">Belongs to the EIF-2B alpha/beta/delta subunits family. MtnA subfamily.</text>
</comment>
<dbReference type="EC" id="5.3.1.23" evidence="2"/>
<keyword evidence="2" id="KW-0486">Methionine biosynthesis</keyword>
<feature type="active site" description="Proton donor" evidence="2">
    <location>
        <position position="247"/>
    </location>
</feature>
<feature type="site" description="Transition state stabilizer" evidence="2">
    <location>
        <position position="167"/>
    </location>
</feature>
<dbReference type="EMBL" id="JAGSOY010000006">
    <property type="protein sequence ID" value="MBU2710352.1"/>
    <property type="molecule type" value="Genomic_DNA"/>
</dbReference>
<keyword evidence="2" id="KW-0028">Amino-acid biosynthesis</keyword>
<dbReference type="HAMAP" id="MF_01678">
    <property type="entry name" value="Salvage_MtnA"/>
    <property type="match status" value="1"/>
</dbReference>
<dbReference type="NCBIfam" id="NF004326">
    <property type="entry name" value="PRK05720.1"/>
    <property type="match status" value="1"/>
</dbReference>
<feature type="binding site" evidence="2">
    <location>
        <position position="206"/>
    </location>
    <ligand>
        <name>substrate</name>
    </ligand>
</feature>
<comment type="caution">
    <text evidence="3">The sequence shown here is derived from an EMBL/GenBank/DDBJ whole genome shotgun (WGS) entry which is preliminary data.</text>
</comment>
<dbReference type="PANTHER" id="PTHR43475">
    <property type="entry name" value="METHYLTHIORIBOSE-1-PHOSPHATE ISOMERASE"/>
    <property type="match status" value="1"/>
</dbReference>
<comment type="pathway">
    <text evidence="2">Amino-acid biosynthesis; L-methionine biosynthesis via salvage pathway; L-methionine from S-methyl-5-thio-alpha-D-ribose 1-phosphate: step 1/6.</text>
</comment>
<keyword evidence="1 2" id="KW-0413">Isomerase</keyword>
<dbReference type="NCBIfam" id="TIGR00524">
    <property type="entry name" value="eIF-2B_rel"/>
    <property type="match status" value="1"/>
</dbReference>
<dbReference type="RefSeq" id="WP_215818512.1">
    <property type="nucleotide sequence ID" value="NZ_JAGSOY010000006.1"/>
</dbReference>
<feature type="binding site" evidence="2">
    <location>
        <position position="88"/>
    </location>
    <ligand>
        <name>substrate</name>
    </ligand>
</feature>
<dbReference type="InterPro" id="IPR037171">
    <property type="entry name" value="NagB/RpiA_transferase-like"/>
</dbReference>
<evidence type="ECO:0000313" key="3">
    <source>
        <dbReference type="EMBL" id="MBU2710352.1"/>
    </source>
</evidence>
<feature type="binding site" evidence="2">
    <location>
        <begin position="51"/>
        <end position="53"/>
    </location>
    <ligand>
        <name>substrate</name>
    </ligand>
</feature>
<dbReference type="Gene3D" id="3.40.50.10470">
    <property type="entry name" value="Translation initiation factor eif-2b, domain 2"/>
    <property type="match status" value="1"/>
</dbReference>
<comment type="function">
    <text evidence="2">Catalyzes the interconversion of methylthioribose-1-phosphate (MTR-1-P) into methylthioribulose-1-phosphate (MTRu-1-P).</text>
</comment>
<dbReference type="InterPro" id="IPR011559">
    <property type="entry name" value="Initiation_fac_2B_a/b/d"/>
</dbReference>
<evidence type="ECO:0000256" key="2">
    <source>
        <dbReference type="HAMAP-Rule" id="MF_01678"/>
    </source>
</evidence>
<organism evidence="3 4">
    <name type="scientific">Zooshikella harenae</name>
    <dbReference type="NCBI Taxonomy" id="2827238"/>
    <lineage>
        <taxon>Bacteria</taxon>
        <taxon>Pseudomonadati</taxon>
        <taxon>Pseudomonadota</taxon>
        <taxon>Gammaproteobacteria</taxon>
        <taxon>Oceanospirillales</taxon>
        <taxon>Zooshikellaceae</taxon>
        <taxon>Zooshikella</taxon>
    </lineage>
</organism>
<dbReference type="Pfam" id="PF01008">
    <property type="entry name" value="IF-2B"/>
    <property type="match status" value="1"/>
</dbReference>
<dbReference type="Proteomes" id="UP000690515">
    <property type="component" value="Unassembled WGS sequence"/>
</dbReference>
<dbReference type="SUPFAM" id="SSF100950">
    <property type="entry name" value="NagB/RpiA/CoA transferase-like"/>
    <property type="match status" value="1"/>
</dbReference>
<name>A0ABS5ZBQ6_9GAMM</name>
<dbReference type="Gene3D" id="1.20.120.420">
    <property type="entry name" value="translation initiation factor eif-2b, domain 1"/>
    <property type="match status" value="1"/>
</dbReference>
<feature type="binding site" evidence="2">
    <location>
        <begin position="257"/>
        <end position="258"/>
    </location>
    <ligand>
        <name>substrate</name>
    </ligand>
</feature>
<dbReference type="NCBIfam" id="TIGR00512">
    <property type="entry name" value="salvage_mtnA"/>
    <property type="match status" value="1"/>
</dbReference>
<dbReference type="GO" id="GO:0046523">
    <property type="term" value="F:S-methyl-5-thioribose-1-phosphate isomerase activity"/>
    <property type="evidence" value="ECO:0007669"/>
    <property type="project" value="UniProtKB-EC"/>
</dbReference>
<comment type="catalytic activity">
    <reaction evidence="2">
        <text>5-(methylsulfanyl)-alpha-D-ribose 1-phosphate = 5-(methylsulfanyl)-D-ribulose 1-phosphate</text>
        <dbReference type="Rhea" id="RHEA:19989"/>
        <dbReference type="ChEBI" id="CHEBI:58533"/>
        <dbReference type="ChEBI" id="CHEBI:58548"/>
        <dbReference type="EC" id="5.3.1.23"/>
    </reaction>
</comment>
<dbReference type="PANTHER" id="PTHR43475:SF1">
    <property type="entry name" value="METHYLTHIORIBOSE-1-PHOSPHATE ISOMERASE"/>
    <property type="match status" value="1"/>
</dbReference>